<evidence type="ECO:0000313" key="1">
    <source>
        <dbReference type="EMBL" id="BBY61820.1"/>
    </source>
</evidence>
<keyword evidence="2" id="KW-1185">Reference proteome</keyword>
<sequence>MSNAERIEKLTVGTVTGETALLATGLVEQEDDAGARCNLVGPSLSLWDIRQFWGRVKDSWDDYQSGDDPRWIWRFWWKRYRR</sequence>
<protein>
    <submittedName>
        <fullName evidence="1">Uncharacterized protein</fullName>
    </submittedName>
</protein>
<dbReference type="KEGG" id="mhev:MHEL_00630"/>
<dbReference type="AlphaFoldDB" id="A0A7I7SYT9"/>
<dbReference type="EMBL" id="AP022596">
    <property type="protein sequence ID" value="BBY61820.1"/>
    <property type="molecule type" value="Genomic_DNA"/>
</dbReference>
<reference evidence="1 2" key="1">
    <citation type="journal article" date="2019" name="Emerg. Microbes Infect.">
        <title>Comprehensive subspecies identification of 175 nontuberculous mycobacteria species based on 7547 genomic profiles.</title>
        <authorList>
            <person name="Matsumoto Y."/>
            <person name="Kinjo T."/>
            <person name="Motooka D."/>
            <person name="Nabeya D."/>
            <person name="Jung N."/>
            <person name="Uechi K."/>
            <person name="Horii T."/>
            <person name="Iida T."/>
            <person name="Fujita J."/>
            <person name="Nakamura S."/>
        </authorList>
    </citation>
    <scope>NUCLEOTIDE SEQUENCE [LARGE SCALE GENOMIC DNA]</scope>
    <source>
        <strain evidence="1 2">JCM 30396</strain>
    </source>
</reference>
<proteinExistence type="predicted"/>
<evidence type="ECO:0000313" key="2">
    <source>
        <dbReference type="Proteomes" id="UP000467148"/>
    </source>
</evidence>
<name>A0A7I7SYT9_9MYCO</name>
<organism evidence="1 2">
    <name type="scientific">Mycolicibacterium helvum</name>
    <dbReference type="NCBI Taxonomy" id="1534349"/>
    <lineage>
        <taxon>Bacteria</taxon>
        <taxon>Bacillati</taxon>
        <taxon>Actinomycetota</taxon>
        <taxon>Actinomycetes</taxon>
        <taxon>Mycobacteriales</taxon>
        <taxon>Mycobacteriaceae</taxon>
        <taxon>Mycolicibacterium</taxon>
    </lineage>
</organism>
<accession>A0A7I7SYT9</accession>
<gene>
    <name evidence="1" type="ORF">MHEL_00630</name>
</gene>
<dbReference type="Proteomes" id="UP000467148">
    <property type="component" value="Chromosome"/>
</dbReference>